<dbReference type="PANTHER" id="PTHR30292:SF0">
    <property type="entry name" value="5-OXOPROLINASE SUBUNIT A"/>
    <property type="match status" value="1"/>
</dbReference>
<dbReference type="NCBIfam" id="NF003816">
    <property type="entry name" value="PRK05406.1-5"/>
    <property type="match status" value="1"/>
</dbReference>
<dbReference type="CDD" id="cd10800">
    <property type="entry name" value="LamB_YcsF_YbgL_like"/>
    <property type="match status" value="1"/>
</dbReference>
<dbReference type="Gene3D" id="3.20.20.370">
    <property type="entry name" value="Glycoside hydrolase/deacetylase"/>
    <property type="match status" value="1"/>
</dbReference>
<dbReference type="GO" id="GO:0017168">
    <property type="term" value="F:5-oxoprolinase (ATP-hydrolyzing) activity"/>
    <property type="evidence" value="ECO:0007669"/>
    <property type="project" value="UniProtKB-UniRule"/>
</dbReference>
<dbReference type="EC" id="3.5.2.9" evidence="1"/>
<dbReference type="SUPFAM" id="SSF88713">
    <property type="entry name" value="Glycoside hydrolase/deacetylase"/>
    <property type="match status" value="1"/>
</dbReference>
<keyword evidence="1" id="KW-0547">Nucleotide-binding</keyword>
<evidence type="ECO:0000256" key="1">
    <source>
        <dbReference type="HAMAP-Rule" id="MF_00691"/>
    </source>
</evidence>
<dbReference type="InterPro" id="IPR011330">
    <property type="entry name" value="Glyco_hydro/deAcase_b/a-brl"/>
</dbReference>
<sequence>MQHVDLNVDLAEGCGNDQRLLQLVTSANVACGLHAGDFNEMRKAIRWAKENNVRVGAHPSFPDRENFGRTNMQLSDEELKACLLYQLGAIKALCEAENVPLSYVKPHGALYNQAAKEESLATLIVKTIKAFNPELKLMGLSGSLMLNVAEQQGLGTISEVFADRHYLADGSLVPRSRADAMVESDEEAINQVSQMVLNGTVRSVDGVEVAINVDSICLHGDGEHAISFADKIRQALIQRGIQLKAN</sequence>
<dbReference type="RefSeq" id="WP_115615428.1">
    <property type="nucleotide sequence ID" value="NZ_UFSW01000001.1"/>
</dbReference>
<dbReference type="PANTHER" id="PTHR30292">
    <property type="entry name" value="UNCHARACTERIZED PROTEIN YBGL-RELATED"/>
    <property type="match status" value="1"/>
</dbReference>
<accession>A0A380X1Q8</accession>
<evidence type="ECO:0000313" key="3">
    <source>
        <dbReference type="Proteomes" id="UP000254620"/>
    </source>
</evidence>
<name>A0A380X1Q8_AVIPA</name>
<dbReference type="HAMAP" id="MF_00691">
    <property type="entry name" value="PxpA"/>
    <property type="match status" value="1"/>
</dbReference>
<dbReference type="NCBIfam" id="NF003814">
    <property type="entry name" value="PRK05406.1-3"/>
    <property type="match status" value="1"/>
</dbReference>
<dbReference type="AlphaFoldDB" id="A0A380X1Q8"/>
<evidence type="ECO:0000313" key="2">
    <source>
        <dbReference type="EMBL" id="SUU97019.1"/>
    </source>
</evidence>
<comment type="catalytic activity">
    <reaction evidence="1">
        <text>5-oxo-L-proline + ATP + 2 H2O = L-glutamate + ADP + phosphate + H(+)</text>
        <dbReference type="Rhea" id="RHEA:10348"/>
        <dbReference type="ChEBI" id="CHEBI:15377"/>
        <dbReference type="ChEBI" id="CHEBI:15378"/>
        <dbReference type="ChEBI" id="CHEBI:29985"/>
        <dbReference type="ChEBI" id="CHEBI:30616"/>
        <dbReference type="ChEBI" id="CHEBI:43474"/>
        <dbReference type="ChEBI" id="CHEBI:58402"/>
        <dbReference type="ChEBI" id="CHEBI:456216"/>
        <dbReference type="EC" id="3.5.2.9"/>
    </reaction>
</comment>
<dbReference type="Pfam" id="PF03746">
    <property type="entry name" value="LamB_YcsF"/>
    <property type="match status" value="1"/>
</dbReference>
<dbReference type="GO" id="GO:0005975">
    <property type="term" value="P:carbohydrate metabolic process"/>
    <property type="evidence" value="ECO:0007669"/>
    <property type="project" value="InterPro"/>
</dbReference>
<comment type="similarity">
    <text evidence="1">Belongs to the LamB/PxpA family.</text>
</comment>
<reference evidence="2 3" key="1">
    <citation type="submission" date="2018-06" db="EMBL/GenBank/DDBJ databases">
        <authorList>
            <consortium name="Pathogen Informatics"/>
            <person name="Doyle S."/>
        </authorList>
    </citation>
    <scope>NUCLEOTIDE SEQUENCE [LARGE SCALE GENOMIC DNA]</scope>
    <source>
        <strain evidence="2 3">NCTC10926</strain>
    </source>
</reference>
<keyword evidence="1" id="KW-0378">Hydrolase</keyword>
<dbReference type="InterPro" id="IPR005501">
    <property type="entry name" value="LamB/YcsF/PxpA-like"/>
</dbReference>
<dbReference type="Proteomes" id="UP000254620">
    <property type="component" value="Unassembled WGS sequence"/>
</dbReference>
<organism evidence="2 3">
    <name type="scientific">Avibacterium paragallinarum</name>
    <name type="common">Haemophilus gallinarum</name>
    <dbReference type="NCBI Taxonomy" id="728"/>
    <lineage>
        <taxon>Bacteria</taxon>
        <taxon>Pseudomonadati</taxon>
        <taxon>Pseudomonadota</taxon>
        <taxon>Gammaproteobacteria</taxon>
        <taxon>Pasteurellales</taxon>
        <taxon>Pasteurellaceae</taxon>
        <taxon>Avibacterium</taxon>
    </lineage>
</organism>
<dbReference type="GO" id="GO:0005524">
    <property type="term" value="F:ATP binding"/>
    <property type="evidence" value="ECO:0007669"/>
    <property type="project" value="UniProtKB-UniRule"/>
</dbReference>
<comment type="subunit">
    <text evidence="1">Forms a complex composed of PxpA, PxpB and PxpC.</text>
</comment>
<protein>
    <recommendedName>
        <fullName evidence="1">5-oxoprolinase subunit A</fullName>
        <shortName evidence="1">5-OPase subunit A</shortName>
        <ecNumber evidence="1">3.5.2.9</ecNumber>
    </recommendedName>
    <alternativeName>
        <fullName evidence="1">5-oxoprolinase (ATP-hydrolyzing) subunit A</fullName>
    </alternativeName>
</protein>
<keyword evidence="1" id="KW-0067">ATP-binding</keyword>
<dbReference type="NCBIfam" id="NF003815">
    <property type="entry name" value="PRK05406.1-4"/>
    <property type="match status" value="1"/>
</dbReference>
<gene>
    <name evidence="1" type="primary">pxpA</name>
    <name evidence="2" type="ORF">NCTC10926_00383</name>
</gene>
<dbReference type="EMBL" id="UFSW01000001">
    <property type="protein sequence ID" value="SUU97019.1"/>
    <property type="molecule type" value="Genomic_DNA"/>
</dbReference>
<comment type="function">
    <text evidence="1">Catalyzes the cleavage of 5-oxoproline to form L-glutamate coupled to the hydrolysis of ATP to ADP and inorganic phosphate.</text>
</comment>
<proteinExistence type="inferred from homology"/>